<gene>
    <name evidence="2" type="ORF">GSMUA_63040.1</name>
</gene>
<protein>
    <submittedName>
        <fullName evidence="2">(wild Malaysian banana) hypothetical protein</fullName>
    </submittedName>
</protein>
<proteinExistence type="predicted"/>
<evidence type="ECO:0000313" key="2">
    <source>
        <dbReference type="EMBL" id="CAG1861410.1"/>
    </source>
</evidence>
<reference evidence="2" key="1">
    <citation type="submission" date="2021-03" db="EMBL/GenBank/DDBJ databases">
        <authorList>
            <consortium name="Genoscope - CEA"/>
            <person name="William W."/>
        </authorList>
    </citation>
    <scope>NUCLEOTIDE SEQUENCE</scope>
    <source>
        <strain evidence="2">Doubled-haploid Pahang</strain>
    </source>
</reference>
<feature type="coiled-coil region" evidence="1">
    <location>
        <begin position="29"/>
        <end position="56"/>
    </location>
</feature>
<dbReference type="Proteomes" id="UP000012960">
    <property type="component" value="Unplaced"/>
</dbReference>
<dbReference type="GO" id="GO:0005739">
    <property type="term" value="C:mitochondrion"/>
    <property type="evidence" value="ECO:0007669"/>
    <property type="project" value="EnsemblPlants"/>
</dbReference>
<evidence type="ECO:0000313" key="4">
    <source>
        <dbReference type="Proteomes" id="UP000012960"/>
    </source>
</evidence>
<dbReference type="PANTHER" id="PTHR37711:SF1">
    <property type="entry name" value="OS01G0908400 PROTEIN"/>
    <property type="match status" value="1"/>
</dbReference>
<sequence>MVRVATFFAMSFGAFLFWQSMEKIHVWMALHQDEKLERLEREMEIKRLREELLAQARQTD</sequence>
<dbReference type="Gramene" id="Ma02_t07910.1">
    <property type="protein sequence ID" value="Ma02_p07910.1"/>
    <property type="gene ID" value="Ma02_g07910"/>
</dbReference>
<organism evidence="3 4">
    <name type="scientific">Musa acuminata subsp. malaccensis</name>
    <name type="common">Wild banana</name>
    <name type="synonym">Musa malaccensis</name>
    <dbReference type="NCBI Taxonomy" id="214687"/>
    <lineage>
        <taxon>Eukaryota</taxon>
        <taxon>Viridiplantae</taxon>
        <taxon>Streptophyta</taxon>
        <taxon>Embryophyta</taxon>
        <taxon>Tracheophyta</taxon>
        <taxon>Spermatophyta</taxon>
        <taxon>Magnoliopsida</taxon>
        <taxon>Liliopsida</taxon>
        <taxon>Zingiberales</taxon>
        <taxon>Musaceae</taxon>
        <taxon>Musa</taxon>
    </lineage>
</organism>
<dbReference type="PANTHER" id="PTHR37711">
    <property type="entry name" value="OS01G0908400 PROTEIN"/>
    <property type="match status" value="1"/>
</dbReference>
<keyword evidence="1" id="KW-0175">Coiled coil</keyword>
<accession>A0A804I0F3</accession>
<keyword evidence="4" id="KW-1185">Reference proteome</keyword>
<name>A0A804I0F3_MUSAM</name>
<dbReference type="OMA" id="FVFWQTM"/>
<evidence type="ECO:0000256" key="1">
    <source>
        <dbReference type="SAM" id="Coils"/>
    </source>
</evidence>
<dbReference type="AlphaFoldDB" id="A0A804I0F3"/>
<dbReference type="FunCoup" id="A0A804I0F3">
    <property type="interactions" value="2126"/>
</dbReference>
<dbReference type="EMBL" id="HG996467">
    <property type="protein sequence ID" value="CAG1861410.1"/>
    <property type="molecule type" value="Genomic_DNA"/>
</dbReference>
<dbReference type="OrthoDB" id="777412at2759"/>
<reference evidence="3" key="2">
    <citation type="submission" date="2021-05" db="UniProtKB">
        <authorList>
            <consortium name="EnsemblPlants"/>
        </authorList>
    </citation>
    <scope>IDENTIFICATION</scope>
    <source>
        <strain evidence="3">subsp. malaccensis</strain>
    </source>
</reference>
<evidence type="ECO:0000313" key="3">
    <source>
        <dbReference type="EnsemblPlants" id="Ma02_p07910.1"/>
    </source>
</evidence>
<dbReference type="EnsemblPlants" id="Ma02_t07910.1">
    <property type="protein sequence ID" value="Ma02_p07910.1"/>
    <property type="gene ID" value="Ma02_g07910"/>
</dbReference>